<evidence type="ECO:0000256" key="1">
    <source>
        <dbReference type="ARBA" id="ARBA00022679"/>
    </source>
</evidence>
<evidence type="ECO:0000313" key="5">
    <source>
        <dbReference type="Proteomes" id="UP000626109"/>
    </source>
</evidence>
<dbReference type="AlphaFoldDB" id="A0A813L6N3"/>
<dbReference type="Proteomes" id="UP000626109">
    <property type="component" value="Unassembled WGS sequence"/>
</dbReference>
<evidence type="ECO:0000313" key="4">
    <source>
        <dbReference type="EMBL" id="CAE8723617.1"/>
    </source>
</evidence>
<dbReference type="SUPFAM" id="SSF51735">
    <property type="entry name" value="NAD(P)-binding Rossmann-fold domains"/>
    <property type="match status" value="1"/>
</dbReference>
<organism evidence="4 5">
    <name type="scientific">Polarella glacialis</name>
    <name type="common">Dinoflagellate</name>
    <dbReference type="NCBI Taxonomy" id="89957"/>
    <lineage>
        <taxon>Eukaryota</taxon>
        <taxon>Sar</taxon>
        <taxon>Alveolata</taxon>
        <taxon>Dinophyceae</taxon>
        <taxon>Suessiales</taxon>
        <taxon>Suessiaceae</taxon>
        <taxon>Polarella</taxon>
    </lineage>
</organism>
<dbReference type="GO" id="GO:0016491">
    <property type="term" value="F:oxidoreductase activity"/>
    <property type="evidence" value="ECO:0007669"/>
    <property type="project" value="InterPro"/>
</dbReference>
<evidence type="ECO:0000313" key="6">
    <source>
        <dbReference type="Proteomes" id="UP000654075"/>
    </source>
</evidence>
<dbReference type="Gene3D" id="3.90.180.10">
    <property type="entry name" value="Medium-chain alcohol dehydrogenases, catalytic domain"/>
    <property type="match status" value="1"/>
</dbReference>
<reference evidence="4" key="1">
    <citation type="submission" date="2021-02" db="EMBL/GenBank/DDBJ databases">
        <authorList>
            <person name="Dougan E. K."/>
            <person name="Rhodes N."/>
            <person name="Thang M."/>
            <person name="Chan C."/>
        </authorList>
    </citation>
    <scope>NUCLEOTIDE SEQUENCE</scope>
</reference>
<dbReference type="Proteomes" id="UP000654075">
    <property type="component" value="Unassembled WGS sequence"/>
</dbReference>
<keyword evidence="6" id="KW-1185">Reference proteome</keyword>
<comment type="caution">
    <text evidence="4">The sequence shown here is derived from an EMBL/GenBank/DDBJ whole genome shotgun (WGS) entry which is preliminary data.</text>
</comment>
<evidence type="ECO:0000259" key="2">
    <source>
        <dbReference type="SMART" id="SM00829"/>
    </source>
</evidence>
<sequence length="264" mass="28483">MPVIFVTVEQSLGDLSRLQKGERVLIHAAAGGVGLVAIQYAQFVGAVVFATAGAYITSSRDGAKFEEEMRQMLKDDGAEGVDVVLNSLSHDDYIPRSLALLSKGGRFMEIGKRGIWSVEQMREARPDVLYATVAIDVMMETEPWRYNAYLKRLLERVEVGGLTPINLHIFEGLEQGVAALQFLQRAQNIGKVVIQEQSRMLCRQLQQNPYLLSGGTGALGVAAASEVASSCCCTQQTKRTTTTTITTITTTAVVVAAVVVVGSG</sequence>
<dbReference type="PANTHER" id="PTHR45681:SF6">
    <property type="entry name" value="POLYKETIDE SYNTHASE 37"/>
    <property type="match status" value="1"/>
</dbReference>
<protein>
    <recommendedName>
        <fullName evidence="2">Enoyl reductase (ER) domain-containing protein</fullName>
    </recommendedName>
</protein>
<dbReference type="InterPro" id="IPR036291">
    <property type="entry name" value="NAD(P)-bd_dom_sf"/>
</dbReference>
<dbReference type="Gene3D" id="3.40.50.720">
    <property type="entry name" value="NAD(P)-binding Rossmann-like Domain"/>
    <property type="match status" value="1"/>
</dbReference>
<dbReference type="InterPro" id="IPR050444">
    <property type="entry name" value="Polyketide_Synthase"/>
</dbReference>
<dbReference type="GO" id="GO:0016740">
    <property type="term" value="F:transferase activity"/>
    <property type="evidence" value="ECO:0007669"/>
    <property type="project" value="UniProtKB-KW"/>
</dbReference>
<name>A0A813L6N3_POLGL</name>
<dbReference type="InterPro" id="IPR020843">
    <property type="entry name" value="ER"/>
</dbReference>
<accession>A0A813L6N3</accession>
<dbReference type="CDD" id="cd05195">
    <property type="entry name" value="enoyl_red"/>
    <property type="match status" value="1"/>
</dbReference>
<dbReference type="Pfam" id="PF13602">
    <property type="entry name" value="ADH_zinc_N_2"/>
    <property type="match status" value="1"/>
</dbReference>
<dbReference type="OrthoDB" id="338930at2759"/>
<dbReference type="PANTHER" id="PTHR45681">
    <property type="entry name" value="POLYKETIDE SYNTHASE 44-RELATED"/>
    <property type="match status" value="1"/>
</dbReference>
<gene>
    <name evidence="3" type="ORF">PGLA1383_LOCUS33027</name>
    <name evidence="4" type="ORF">PGLA2088_LOCUS43261</name>
</gene>
<dbReference type="EMBL" id="CAJNNV010025602">
    <property type="protein sequence ID" value="CAE8615311.1"/>
    <property type="molecule type" value="Genomic_DNA"/>
</dbReference>
<proteinExistence type="predicted"/>
<dbReference type="SMART" id="SM00829">
    <property type="entry name" value="PKS_ER"/>
    <property type="match status" value="1"/>
</dbReference>
<keyword evidence="1" id="KW-0808">Transferase</keyword>
<dbReference type="EMBL" id="CAJNNW010034697">
    <property type="protein sequence ID" value="CAE8723617.1"/>
    <property type="molecule type" value="Genomic_DNA"/>
</dbReference>
<evidence type="ECO:0000313" key="3">
    <source>
        <dbReference type="EMBL" id="CAE8615311.1"/>
    </source>
</evidence>
<feature type="domain" description="Enoyl reductase (ER)" evidence="2">
    <location>
        <begin position="1"/>
        <end position="194"/>
    </location>
</feature>